<dbReference type="InterPro" id="IPR029083">
    <property type="entry name" value="Imm32"/>
</dbReference>
<gene>
    <name evidence="1" type="ORF">H1S06_03115</name>
</gene>
<accession>A0A7W2ABC8</accession>
<comment type="caution">
    <text evidence="1">The sequence shown here is derived from an EMBL/GenBank/DDBJ whole genome shotgun (WGS) entry which is preliminary data.</text>
</comment>
<dbReference type="EMBL" id="JACEMT010000034">
    <property type="protein sequence ID" value="MBA4501357.1"/>
    <property type="molecule type" value="Genomic_DNA"/>
</dbReference>
<organism evidence="1 2">
    <name type="scientific">Marinobacterium marinum</name>
    <dbReference type="NCBI Taxonomy" id="2756129"/>
    <lineage>
        <taxon>Bacteria</taxon>
        <taxon>Pseudomonadati</taxon>
        <taxon>Pseudomonadota</taxon>
        <taxon>Gammaproteobacteria</taxon>
        <taxon>Oceanospirillales</taxon>
        <taxon>Oceanospirillaceae</taxon>
        <taxon>Marinobacterium</taxon>
    </lineage>
</organism>
<dbReference type="Proteomes" id="UP000538931">
    <property type="component" value="Unassembled WGS sequence"/>
</dbReference>
<name>A0A7W2ABC8_9GAMM</name>
<dbReference type="RefSeq" id="WP_181737137.1">
    <property type="nucleotide sequence ID" value="NZ_JACEMT010000034.1"/>
</dbReference>
<sequence>MDIYGYKEKDTNIDGLMKLRDIGISASPATLRAVAKFLIAAADELEDMGDDFGHLHLMDEWEGWSENVTDIQVINPKI</sequence>
<protein>
    <submittedName>
        <fullName evidence="1">Uncharacterized protein</fullName>
    </submittedName>
</protein>
<evidence type="ECO:0000313" key="1">
    <source>
        <dbReference type="EMBL" id="MBA4501357.1"/>
    </source>
</evidence>
<reference evidence="1 2" key="1">
    <citation type="submission" date="2020-07" db="EMBL/GenBank/DDBJ databases">
        <title>Bacterium isolated from marien macroalgae.</title>
        <authorList>
            <person name="Zhu K."/>
            <person name="Lu D."/>
            <person name="Du Z."/>
        </authorList>
    </citation>
    <scope>NUCLEOTIDE SEQUENCE [LARGE SCALE GENOMIC DNA]</scope>
    <source>
        <strain evidence="1 2">3-1745</strain>
    </source>
</reference>
<evidence type="ECO:0000313" key="2">
    <source>
        <dbReference type="Proteomes" id="UP000538931"/>
    </source>
</evidence>
<dbReference type="Pfam" id="PF15566">
    <property type="entry name" value="Imm32"/>
    <property type="match status" value="1"/>
</dbReference>
<proteinExistence type="predicted"/>
<keyword evidence="2" id="KW-1185">Reference proteome</keyword>
<dbReference type="AlphaFoldDB" id="A0A7W2ABC8"/>